<reference evidence="1 2" key="1">
    <citation type="submission" date="2014-04" db="EMBL/GenBank/DDBJ databases">
        <authorList>
            <consortium name="DOE Joint Genome Institute"/>
            <person name="Kuo A."/>
            <person name="Kohler A."/>
            <person name="Costa M.D."/>
            <person name="Nagy L.G."/>
            <person name="Floudas D."/>
            <person name="Copeland A."/>
            <person name="Barry K.W."/>
            <person name="Cichocki N."/>
            <person name="Veneault-Fourrey C."/>
            <person name="LaButti K."/>
            <person name="Lindquist E.A."/>
            <person name="Lipzen A."/>
            <person name="Lundell T."/>
            <person name="Morin E."/>
            <person name="Murat C."/>
            <person name="Sun H."/>
            <person name="Tunlid A."/>
            <person name="Henrissat B."/>
            <person name="Grigoriev I.V."/>
            <person name="Hibbett D.S."/>
            <person name="Martin F."/>
            <person name="Nordberg H.P."/>
            <person name="Cantor M.N."/>
            <person name="Hua S.X."/>
        </authorList>
    </citation>
    <scope>NUCLEOTIDE SEQUENCE [LARGE SCALE GENOMIC DNA]</scope>
    <source>
        <strain evidence="1 2">Marx 270</strain>
    </source>
</reference>
<proteinExistence type="predicted"/>
<protein>
    <submittedName>
        <fullName evidence="1">Uncharacterized protein</fullName>
    </submittedName>
</protein>
<dbReference type="InParanoid" id="A0A0C3JH41"/>
<dbReference type="PANTHER" id="PTHR10622">
    <property type="entry name" value="HET DOMAIN-CONTAINING PROTEIN"/>
    <property type="match status" value="1"/>
</dbReference>
<dbReference type="Proteomes" id="UP000054217">
    <property type="component" value="Unassembled WGS sequence"/>
</dbReference>
<name>A0A0C3JH41_PISTI</name>
<dbReference type="PANTHER" id="PTHR10622:SF10">
    <property type="entry name" value="HET DOMAIN-CONTAINING PROTEIN"/>
    <property type="match status" value="1"/>
</dbReference>
<reference evidence="2" key="2">
    <citation type="submission" date="2015-01" db="EMBL/GenBank/DDBJ databases">
        <title>Evolutionary Origins and Diversification of the Mycorrhizal Mutualists.</title>
        <authorList>
            <consortium name="DOE Joint Genome Institute"/>
            <consortium name="Mycorrhizal Genomics Consortium"/>
            <person name="Kohler A."/>
            <person name="Kuo A."/>
            <person name="Nagy L.G."/>
            <person name="Floudas D."/>
            <person name="Copeland A."/>
            <person name="Barry K.W."/>
            <person name="Cichocki N."/>
            <person name="Veneault-Fourrey C."/>
            <person name="LaButti K."/>
            <person name="Lindquist E.A."/>
            <person name="Lipzen A."/>
            <person name="Lundell T."/>
            <person name="Morin E."/>
            <person name="Murat C."/>
            <person name="Riley R."/>
            <person name="Ohm R."/>
            <person name="Sun H."/>
            <person name="Tunlid A."/>
            <person name="Henrissat B."/>
            <person name="Grigoriev I.V."/>
            <person name="Hibbett D.S."/>
            <person name="Martin F."/>
        </authorList>
    </citation>
    <scope>NUCLEOTIDE SEQUENCE [LARGE SCALE GENOMIC DNA]</scope>
    <source>
        <strain evidence="2">Marx 270</strain>
    </source>
</reference>
<dbReference type="STRING" id="870435.A0A0C3JH41"/>
<evidence type="ECO:0000313" key="1">
    <source>
        <dbReference type="EMBL" id="KIN96921.1"/>
    </source>
</evidence>
<gene>
    <name evidence="1" type="ORF">M404DRAFT_1006413</name>
</gene>
<dbReference type="OrthoDB" id="2678323at2759"/>
<dbReference type="EMBL" id="KN832037">
    <property type="protein sequence ID" value="KIN96921.1"/>
    <property type="molecule type" value="Genomic_DNA"/>
</dbReference>
<keyword evidence="2" id="KW-1185">Reference proteome</keyword>
<sequence>MDPPLPQRMGWVARRFTTRTEDKSYCMMGIFGTSMMVAYREGSERAFFRLFQAILEAGYARDWFLWRGKAVPSHIHPSRMMLSGPECYLSSDLQMNCQDAVRFGPSNEPLSLTNIGLPMRLLIVPARIADGDYYRPDDFCISCSLSDNIVTVKGVRLKLWR</sequence>
<dbReference type="HOGENOM" id="CLU_1644417_0_0_1"/>
<organism evidence="1 2">
    <name type="scientific">Pisolithus tinctorius Marx 270</name>
    <dbReference type="NCBI Taxonomy" id="870435"/>
    <lineage>
        <taxon>Eukaryota</taxon>
        <taxon>Fungi</taxon>
        <taxon>Dikarya</taxon>
        <taxon>Basidiomycota</taxon>
        <taxon>Agaricomycotina</taxon>
        <taxon>Agaricomycetes</taxon>
        <taxon>Agaricomycetidae</taxon>
        <taxon>Boletales</taxon>
        <taxon>Sclerodermatineae</taxon>
        <taxon>Pisolithaceae</taxon>
        <taxon>Pisolithus</taxon>
    </lineage>
</organism>
<accession>A0A0C3JH41</accession>
<evidence type="ECO:0000313" key="2">
    <source>
        <dbReference type="Proteomes" id="UP000054217"/>
    </source>
</evidence>
<dbReference type="AlphaFoldDB" id="A0A0C3JH41"/>